<protein>
    <submittedName>
        <fullName evidence="2">Uncharacterized protein</fullName>
    </submittedName>
</protein>
<feature type="compositionally biased region" description="Basic residues" evidence="1">
    <location>
        <begin position="101"/>
        <end position="111"/>
    </location>
</feature>
<evidence type="ECO:0000256" key="1">
    <source>
        <dbReference type="SAM" id="MobiDB-lite"/>
    </source>
</evidence>
<reference evidence="2" key="1">
    <citation type="submission" date="2020-02" db="EMBL/GenBank/DDBJ databases">
        <authorList>
            <person name="Meier V. D."/>
        </authorList>
    </citation>
    <scope>NUCLEOTIDE SEQUENCE</scope>
    <source>
        <strain evidence="2">AVDCRST_MAG89</strain>
    </source>
</reference>
<organism evidence="2">
    <name type="scientific">uncultured Gemmatimonadota bacterium</name>
    <dbReference type="NCBI Taxonomy" id="203437"/>
    <lineage>
        <taxon>Bacteria</taxon>
        <taxon>Pseudomonadati</taxon>
        <taxon>Gemmatimonadota</taxon>
        <taxon>environmental samples</taxon>
    </lineage>
</organism>
<feature type="compositionally biased region" description="Basic and acidic residues" evidence="1">
    <location>
        <begin position="68"/>
        <end position="88"/>
    </location>
</feature>
<sequence length="141" mass="14932">EHGLLRALGATVPGAARRARGPRGARPRALRQPPVRPRRAHDDRHLHRHPAPADRAGNPHGGAGPLVRRADGAPDHEPAGRGGRDGAHRVGAAREGCAARLHARAHRRRRLPPPPVPGDRGDRAAPAPEPRAGPDRGAEPM</sequence>
<feature type="non-terminal residue" evidence="2">
    <location>
        <position position="1"/>
    </location>
</feature>
<feature type="region of interest" description="Disordered" evidence="1">
    <location>
        <begin position="1"/>
        <end position="141"/>
    </location>
</feature>
<feature type="non-terminal residue" evidence="2">
    <location>
        <position position="141"/>
    </location>
</feature>
<proteinExistence type="predicted"/>
<feature type="compositionally biased region" description="Basic and acidic residues" evidence="1">
    <location>
        <begin position="132"/>
        <end position="141"/>
    </location>
</feature>
<evidence type="ECO:0000313" key="2">
    <source>
        <dbReference type="EMBL" id="CAA9319831.1"/>
    </source>
</evidence>
<dbReference type="EMBL" id="CADCTV010000342">
    <property type="protein sequence ID" value="CAA9319831.1"/>
    <property type="molecule type" value="Genomic_DNA"/>
</dbReference>
<dbReference type="AlphaFoldDB" id="A0A6J4L1B9"/>
<accession>A0A6J4L1B9</accession>
<name>A0A6J4L1B9_9BACT</name>
<feature type="compositionally biased region" description="Basic residues" evidence="1">
    <location>
        <begin position="17"/>
        <end position="29"/>
    </location>
</feature>
<gene>
    <name evidence="2" type="ORF">AVDCRST_MAG89-1596</name>
</gene>